<sequence>MGKKLSQAASTKISKPTTSTDHKKKLNNLIQVLRPKVYITDSSNFKNLVQQLTGNPSSSLISPNNPPPPSLPSPPPPPLPSIFIQDQVPIIEIVQDFDSSLDNSSSSETIFNVLETTTYSSSSSSSDQYYFPPNYYGEIESWLLQIDDDNDSSSGSYNYGSNINFPQVLT</sequence>
<accession>A0ACC0AMI4</accession>
<dbReference type="EMBL" id="CM044705">
    <property type="protein sequence ID" value="KAI5662095.1"/>
    <property type="molecule type" value="Genomic_DNA"/>
</dbReference>
<dbReference type="Proteomes" id="UP001060085">
    <property type="component" value="Linkage Group LG05"/>
</dbReference>
<evidence type="ECO:0000313" key="2">
    <source>
        <dbReference type="Proteomes" id="UP001060085"/>
    </source>
</evidence>
<gene>
    <name evidence="1" type="ORF">M9H77_21418</name>
</gene>
<organism evidence="1 2">
    <name type="scientific">Catharanthus roseus</name>
    <name type="common">Madagascar periwinkle</name>
    <name type="synonym">Vinca rosea</name>
    <dbReference type="NCBI Taxonomy" id="4058"/>
    <lineage>
        <taxon>Eukaryota</taxon>
        <taxon>Viridiplantae</taxon>
        <taxon>Streptophyta</taxon>
        <taxon>Embryophyta</taxon>
        <taxon>Tracheophyta</taxon>
        <taxon>Spermatophyta</taxon>
        <taxon>Magnoliopsida</taxon>
        <taxon>eudicotyledons</taxon>
        <taxon>Gunneridae</taxon>
        <taxon>Pentapetalae</taxon>
        <taxon>asterids</taxon>
        <taxon>lamiids</taxon>
        <taxon>Gentianales</taxon>
        <taxon>Apocynaceae</taxon>
        <taxon>Rauvolfioideae</taxon>
        <taxon>Vinceae</taxon>
        <taxon>Catharanthinae</taxon>
        <taxon>Catharanthus</taxon>
    </lineage>
</organism>
<keyword evidence="2" id="KW-1185">Reference proteome</keyword>
<evidence type="ECO:0000313" key="1">
    <source>
        <dbReference type="EMBL" id="KAI5662095.1"/>
    </source>
</evidence>
<proteinExistence type="predicted"/>
<reference evidence="2" key="1">
    <citation type="journal article" date="2023" name="Nat. Plants">
        <title>Single-cell RNA sequencing provides a high-resolution roadmap for understanding the multicellular compartmentation of specialized metabolism.</title>
        <authorList>
            <person name="Sun S."/>
            <person name="Shen X."/>
            <person name="Li Y."/>
            <person name="Li Y."/>
            <person name="Wang S."/>
            <person name="Li R."/>
            <person name="Zhang H."/>
            <person name="Shen G."/>
            <person name="Guo B."/>
            <person name="Wei J."/>
            <person name="Xu J."/>
            <person name="St-Pierre B."/>
            <person name="Chen S."/>
            <person name="Sun C."/>
        </authorList>
    </citation>
    <scope>NUCLEOTIDE SEQUENCE [LARGE SCALE GENOMIC DNA]</scope>
</reference>
<name>A0ACC0AMI4_CATRO</name>
<protein>
    <submittedName>
        <fullName evidence="1">Uncharacterized protein</fullName>
    </submittedName>
</protein>
<comment type="caution">
    <text evidence="1">The sequence shown here is derived from an EMBL/GenBank/DDBJ whole genome shotgun (WGS) entry which is preliminary data.</text>
</comment>